<evidence type="ECO:0000256" key="2">
    <source>
        <dbReference type="ARBA" id="ARBA00022857"/>
    </source>
</evidence>
<dbReference type="SUPFAM" id="SSF51735">
    <property type="entry name" value="NAD(P)-binding Rossmann-fold domains"/>
    <property type="match status" value="1"/>
</dbReference>
<evidence type="ECO:0000256" key="1">
    <source>
        <dbReference type="ARBA" id="ARBA00006484"/>
    </source>
</evidence>
<name>D8QEJ2_SCHCM</name>
<proteinExistence type="inferred from homology"/>
<gene>
    <name evidence="4" type="ORF">SCHCODRAFT_237174</name>
</gene>
<evidence type="ECO:0000256" key="3">
    <source>
        <dbReference type="ARBA" id="ARBA00023002"/>
    </source>
</evidence>
<dbReference type="Pfam" id="PF00106">
    <property type="entry name" value="adh_short"/>
    <property type="match status" value="1"/>
</dbReference>
<dbReference type="RefSeq" id="XP_003028763.1">
    <property type="nucleotide sequence ID" value="XM_003028717.1"/>
</dbReference>
<dbReference type="KEGG" id="scm:SCHCO_02587153"/>
<dbReference type="PANTHER" id="PTHR24320">
    <property type="entry name" value="RETINOL DEHYDROGENASE"/>
    <property type="match status" value="1"/>
</dbReference>
<dbReference type="GO" id="GO:0016491">
    <property type="term" value="F:oxidoreductase activity"/>
    <property type="evidence" value="ECO:0007669"/>
    <property type="project" value="UniProtKB-KW"/>
</dbReference>
<dbReference type="VEuPathDB" id="FungiDB:SCHCODRAFT_02587153"/>
<dbReference type="OrthoDB" id="542013at2759"/>
<dbReference type="EMBL" id="GL377310">
    <property type="protein sequence ID" value="EFI93860.1"/>
    <property type="molecule type" value="Genomic_DNA"/>
</dbReference>
<reference evidence="4 5" key="1">
    <citation type="journal article" date="2010" name="Nat. Biotechnol.">
        <title>Genome sequence of the model mushroom Schizophyllum commune.</title>
        <authorList>
            <person name="Ohm R.A."/>
            <person name="de Jong J.F."/>
            <person name="Lugones L.G."/>
            <person name="Aerts A."/>
            <person name="Kothe E."/>
            <person name="Stajich J.E."/>
            <person name="de Vries R.P."/>
            <person name="Record E."/>
            <person name="Levasseur A."/>
            <person name="Baker S.E."/>
            <person name="Bartholomew K.A."/>
            <person name="Coutinho P.M."/>
            <person name="Erdmann S."/>
            <person name="Fowler T.J."/>
            <person name="Gathman A.C."/>
            <person name="Lombard V."/>
            <person name="Henrissat B."/>
            <person name="Knabe N."/>
            <person name="Kuees U."/>
            <person name="Lilly W.W."/>
            <person name="Lindquist E."/>
            <person name="Lucas S."/>
            <person name="Magnuson J.K."/>
            <person name="Piumi F."/>
            <person name="Raudaskoski M."/>
            <person name="Salamov A."/>
            <person name="Schmutz J."/>
            <person name="Schwarze F.W.M.R."/>
            <person name="vanKuyk P.A."/>
            <person name="Horton J.S."/>
            <person name="Grigoriev I.V."/>
            <person name="Woesten H.A.B."/>
        </authorList>
    </citation>
    <scope>NUCLEOTIDE SEQUENCE [LARGE SCALE GENOMIC DNA]</scope>
    <source>
        <strain evidence="5">H4-8 / FGSC 9210</strain>
    </source>
</reference>
<sequence>MPLLQPLVPKLPASLDLSGKTAIVTGGNAGIGLEVARHFLHLNLSHLILAVRTPAKGEDAKRQLLADPIVAKRTPAPTISVFRLDLTSHASLVDFATRIERETQRLDILVLNAGVYPMKFELAPETKNEVGFQVNHLSNALLAILLLPALQRTGGPAHITVLGSRMATRHTFAKRPLDMTKPVAAHFNDPAHFSWGTHYGDTKYVVQAFWHAMASRMDATRVIVNAICPGQVSTGLGADGQPKWVSLIRPLVNLRGRTPEEGARCVVYAAAAAGLDSHGALVADMEVFPPFPYSETPTGRALEQKIWKETLEAAESLVPGSTSKAGLVRGYT</sequence>
<accession>D8QEJ2</accession>
<dbReference type="PRINTS" id="PR00081">
    <property type="entry name" value="GDHRDH"/>
</dbReference>
<keyword evidence="2" id="KW-0521">NADP</keyword>
<dbReference type="Gene3D" id="3.40.50.720">
    <property type="entry name" value="NAD(P)-binding Rossmann-like Domain"/>
    <property type="match status" value="1"/>
</dbReference>
<evidence type="ECO:0000313" key="4">
    <source>
        <dbReference type="EMBL" id="EFI93860.1"/>
    </source>
</evidence>
<dbReference type="InParanoid" id="D8QEJ2"/>
<keyword evidence="5" id="KW-1185">Reference proteome</keyword>
<dbReference type="OMA" id="FHMRMVM"/>
<dbReference type="PANTHER" id="PTHR24320:SF252">
    <property type="entry name" value="DEHYDROGENASE_REDUCTASE FAMILY PROTEIN, PUTATIVE (AFU_ORTHOLOGUE AFUA_3G08550)-RELATED"/>
    <property type="match status" value="1"/>
</dbReference>
<comment type="similarity">
    <text evidence="1">Belongs to the short-chain dehydrogenases/reductases (SDR) family.</text>
</comment>
<keyword evidence="3" id="KW-0560">Oxidoreductase</keyword>
<dbReference type="eggNOG" id="KOG1208">
    <property type="taxonomic scope" value="Eukaryota"/>
</dbReference>
<dbReference type="Proteomes" id="UP000007431">
    <property type="component" value="Unassembled WGS sequence"/>
</dbReference>
<dbReference type="STRING" id="578458.D8QEJ2"/>
<dbReference type="InterPro" id="IPR002347">
    <property type="entry name" value="SDR_fam"/>
</dbReference>
<evidence type="ECO:0000313" key="5">
    <source>
        <dbReference type="Proteomes" id="UP000007431"/>
    </source>
</evidence>
<dbReference type="InterPro" id="IPR036291">
    <property type="entry name" value="NAD(P)-bd_dom_sf"/>
</dbReference>
<protein>
    <submittedName>
        <fullName evidence="4">Uncharacterized protein</fullName>
    </submittedName>
</protein>
<organism evidence="5">
    <name type="scientific">Schizophyllum commune (strain H4-8 / FGSC 9210)</name>
    <name type="common">Split gill fungus</name>
    <dbReference type="NCBI Taxonomy" id="578458"/>
    <lineage>
        <taxon>Eukaryota</taxon>
        <taxon>Fungi</taxon>
        <taxon>Dikarya</taxon>
        <taxon>Basidiomycota</taxon>
        <taxon>Agaricomycotina</taxon>
        <taxon>Agaricomycetes</taxon>
        <taxon>Agaricomycetidae</taxon>
        <taxon>Agaricales</taxon>
        <taxon>Schizophyllaceae</taxon>
        <taxon>Schizophyllum</taxon>
    </lineage>
</organism>
<dbReference type="AlphaFoldDB" id="D8QEJ2"/>
<dbReference type="GeneID" id="9596962"/>
<dbReference type="HOGENOM" id="CLU_010194_44_4_1"/>